<feature type="transmembrane region" description="Helical" evidence="7">
    <location>
        <begin position="476"/>
        <end position="499"/>
    </location>
</feature>
<evidence type="ECO:0000256" key="1">
    <source>
        <dbReference type="ARBA" id="ARBA00004141"/>
    </source>
</evidence>
<dbReference type="PROSITE" id="PS50267">
    <property type="entry name" value="NA_NEUROTRAN_SYMP_3"/>
    <property type="match status" value="1"/>
</dbReference>
<dbReference type="Proteomes" id="UP000266841">
    <property type="component" value="Unassembled WGS sequence"/>
</dbReference>
<gene>
    <name evidence="8" type="ORF">THAOC_03467</name>
</gene>
<dbReference type="SUPFAM" id="SSF161070">
    <property type="entry name" value="SNF-like"/>
    <property type="match status" value="1"/>
</dbReference>
<feature type="transmembrane region" description="Helical" evidence="7">
    <location>
        <begin position="386"/>
        <end position="403"/>
    </location>
</feature>
<keyword evidence="4 7" id="KW-1133">Transmembrane helix</keyword>
<dbReference type="eggNOG" id="KOG3660">
    <property type="taxonomic scope" value="Eukaryota"/>
</dbReference>
<dbReference type="EMBL" id="AGNL01003336">
    <property type="protein sequence ID" value="EJK74834.1"/>
    <property type="molecule type" value="Genomic_DNA"/>
</dbReference>
<dbReference type="PRINTS" id="PR00176">
    <property type="entry name" value="NANEUSMPORT"/>
</dbReference>
<keyword evidence="3 7" id="KW-0812">Transmembrane</keyword>
<dbReference type="InterPro" id="IPR037272">
    <property type="entry name" value="SNS_sf"/>
</dbReference>
<keyword evidence="9" id="KW-1185">Reference proteome</keyword>
<reference evidence="8 9" key="1">
    <citation type="journal article" date="2012" name="Genome Biol.">
        <title>Genome and low-iron response of an oceanic diatom adapted to chronic iron limitation.</title>
        <authorList>
            <person name="Lommer M."/>
            <person name="Specht M."/>
            <person name="Roy A.S."/>
            <person name="Kraemer L."/>
            <person name="Andreson R."/>
            <person name="Gutowska M.A."/>
            <person name="Wolf J."/>
            <person name="Bergner S.V."/>
            <person name="Schilhabel M.B."/>
            <person name="Klostermeier U.C."/>
            <person name="Beiko R.G."/>
            <person name="Rosenstiel P."/>
            <person name="Hippler M."/>
            <person name="Laroche J."/>
        </authorList>
    </citation>
    <scope>NUCLEOTIDE SEQUENCE [LARGE SCALE GENOMIC DNA]</scope>
    <source>
        <strain evidence="8 9">CCMP1005</strain>
    </source>
</reference>
<proteinExistence type="predicted"/>
<evidence type="ECO:0000256" key="4">
    <source>
        <dbReference type="ARBA" id="ARBA00022989"/>
    </source>
</evidence>
<organism evidence="8 9">
    <name type="scientific">Thalassiosira oceanica</name>
    <name type="common">Marine diatom</name>
    <dbReference type="NCBI Taxonomy" id="159749"/>
    <lineage>
        <taxon>Eukaryota</taxon>
        <taxon>Sar</taxon>
        <taxon>Stramenopiles</taxon>
        <taxon>Ochrophyta</taxon>
        <taxon>Bacillariophyta</taxon>
        <taxon>Coscinodiscophyceae</taxon>
        <taxon>Thalassiosirophycidae</taxon>
        <taxon>Thalassiosirales</taxon>
        <taxon>Thalassiosiraceae</taxon>
        <taxon>Thalassiosira</taxon>
    </lineage>
</organism>
<feature type="transmembrane region" description="Helical" evidence="7">
    <location>
        <begin position="449"/>
        <end position="470"/>
    </location>
</feature>
<evidence type="ECO:0008006" key="10">
    <source>
        <dbReference type="Google" id="ProtNLM"/>
    </source>
</evidence>
<feature type="transmembrane region" description="Helical" evidence="7">
    <location>
        <begin position="103"/>
        <end position="131"/>
    </location>
</feature>
<feature type="transmembrane region" description="Helical" evidence="7">
    <location>
        <begin position="202"/>
        <end position="222"/>
    </location>
</feature>
<feature type="region of interest" description="Disordered" evidence="6">
    <location>
        <begin position="644"/>
        <end position="679"/>
    </location>
</feature>
<feature type="transmembrane region" description="Helical" evidence="7">
    <location>
        <begin position="174"/>
        <end position="195"/>
    </location>
</feature>
<feature type="transmembrane region" description="Helical" evidence="7">
    <location>
        <begin position="60"/>
        <end position="82"/>
    </location>
</feature>
<dbReference type="PANTHER" id="PTHR11616">
    <property type="entry name" value="SODIUM/CHLORIDE DEPENDENT TRANSPORTER"/>
    <property type="match status" value="1"/>
</dbReference>
<dbReference type="OMA" id="YHNNFER"/>
<feature type="transmembrane region" description="Helical" evidence="7">
    <location>
        <begin position="345"/>
        <end position="365"/>
    </location>
</feature>
<protein>
    <recommendedName>
        <fullName evidence="10">Transporter</fullName>
    </recommendedName>
</protein>
<evidence type="ECO:0000313" key="8">
    <source>
        <dbReference type="EMBL" id="EJK74834.1"/>
    </source>
</evidence>
<evidence type="ECO:0000256" key="5">
    <source>
        <dbReference type="ARBA" id="ARBA00023136"/>
    </source>
</evidence>
<dbReference type="GO" id="GO:0005886">
    <property type="term" value="C:plasma membrane"/>
    <property type="evidence" value="ECO:0007669"/>
    <property type="project" value="TreeGrafter"/>
</dbReference>
<comment type="subcellular location">
    <subcellularLocation>
        <location evidence="1">Membrane</location>
        <topology evidence="1">Multi-pass membrane protein</topology>
    </subcellularLocation>
</comment>
<feature type="transmembrane region" description="Helical" evidence="7">
    <location>
        <begin position="285"/>
        <end position="310"/>
    </location>
</feature>
<accession>K0TCE5</accession>
<dbReference type="Pfam" id="PF00209">
    <property type="entry name" value="SNF"/>
    <property type="match status" value="2"/>
</dbReference>
<comment type="caution">
    <text evidence="8">The sequence shown here is derived from an EMBL/GenBank/DDBJ whole genome shotgun (WGS) entry which is preliminary data.</text>
</comment>
<keyword evidence="5 7" id="KW-0472">Membrane</keyword>
<evidence type="ECO:0000256" key="2">
    <source>
        <dbReference type="ARBA" id="ARBA00022448"/>
    </source>
</evidence>
<evidence type="ECO:0000313" key="9">
    <source>
        <dbReference type="Proteomes" id="UP000266841"/>
    </source>
</evidence>
<feature type="transmembrane region" description="Helical" evidence="7">
    <location>
        <begin position="582"/>
        <end position="603"/>
    </location>
</feature>
<dbReference type="NCBIfam" id="NF037979">
    <property type="entry name" value="Na_transp"/>
    <property type="match status" value="1"/>
</dbReference>
<evidence type="ECO:0000256" key="3">
    <source>
        <dbReference type="ARBA" id="ARBA00022692"/>
    </source>
</evidence>
<dbReference type="InterPro" id="IPR000175">
    <property type="entry name" value="Na/ntran_symport"/>
</dbReference>
<feature type="transmembrane region" description="Helical" evidence="7">
    <location>
        <begin position="415"/>
        <end position="437"/>
    </location>
</feature>
<dbReference type="GO" id="GO:0035725">
    <property type="term" value="P:sodium ion transmembrane transport"/>
    <property type="evidence" value="ECO:0007669"/>
    <property type="project" value="TreeGrafter"/>
</dbReference>
<dbReference type="AlphaFoldDB" id="K0TCE5"/>
<evidence type="ECO:0000256" key="7">
    <source>
        <dbReference type="SAM" id="Phobius"/>
    </source>
</evidence>
<evidence type="ECO:0000256" key="6">
    <source>
        <dbReference type="SAM" id="MobiDB-lite"/>
    </source>
</evidence>
<sequence>MVGDAIAVPTHLPPRSKNVYRRERWGSRAAFYFAAIGAAVGFGNIWRFPSLVYSYGGGAFFIPYLLALIFIGLPVLILEVALGQYYESGNVEVFGGIHRRLRGVGLGSIACGFMGVTYYSMLIAWVIHAFFDSFGKDSFWTNEDLTGDEASTYFFEEIAGTATVGDDLKPTRVVWANVGYSLIVWAVIFLCVSFGVKVTGQITYFTVGAPILLLFVILIRSLTLEGASAGVSQYLSTDWSVFRDQPDIWVKATGQIFFSLSIAFGAMTAYASHCPRDEPAVRNSVVIAMSNSLFSFVSGFAVFATLGYLATIEGKDIADLNVGGFGLVFGSFPVALSTLPGAQHWIRFFFLMLFLLGIDSAFSFMEASLVSFNDSKQFTNINPKKLALVVATAGWLFSWIYATDAGLYLSDVMDYYINFVMFLVGAFECFSAGWVYNIEEQVDNLGSPIVFSFMATYFGSFFVACIVWFASDPSVAMWAGFVALFSSMSIGLVFVALLIRNGMKRGSMWSWRSAWFDLALRNVFELRDDLAIVVGRIPLVWAILVKFFIPPVLLVLFSMGCAAKTDDEKTEFGNYGGYPPTFQLLGIMAVFFVGFLFFSAAIMPRLYTGFTKTNSPVVSKKDDADLLARARAGQVANIAVLSSTNSSTNAKTEGELSSSLESDVEVPKMASWPPTEETA</sequence>
<dbReference type="OrthoDB" id="6581954at2759"/>
<name>K0TCE5_THAOC</name>
<keyword evidence="2" id="KW-0813">Transport</keyword>
<feature type="transmembrane region" description="Helical" evidence="7">
    <location>
        <begin position="29"/>
        <end position="48"/>
    </location>
</feature>
<dbReference type="PANTHER" id="PTHR11616:SF240">
    <property type="entry name" value="BLOATED TUBULES, ISOFORM B-RELATED"/>
    <property type="match status" value="1"/>
</dbReference>